<keyword evidence="3 8" id="KW-0378">Hydrolase</keyword>
<comment type="similarity">
    <text evidence="1">Belongs to the peptidase C40 family.</text>
</comment>
<evidence type="ECO:0000256" key="1">
    <source>
        <dbReference type="ARBA" id="ARBA00007074"/>
    </source>
</evidence>
<feature type="chain" id="PRO_5046415073" evidence="5">
    <location>
        <begin position="25"/>
        <end position="295"/>
    </location>
</feature>
<dbReference type="InterPro" id="IPR036028">
    <property type="entry name" value="SH3-like_dom_sf"/>
</dbReference>
<dbReference type="CDD" id="cd00174">
    <property type="entry name" value="SH3"/>
    <property type="match status" value="1"/>
</dbReference>
<keyword evidence="2" id="KW-0645">Protease</keyword>
<sequence>MKRLTSLGLSLTLAAGIFAGQASAATYETEVISGVNLRSAPNTSASVYRLLSKGEDIHVIQKVNDYWLKVQTKDGKIGYISASSKYTNYIAGTSGKTATAKSGVNLRSAPSTSGSKIGFISKGNTVTVLEQVNAYWLKVNYNGTIGYASANYFNYSSSSGSNSGTASKSASAIVNTAKSYLGKFTYKYGAEPWNTNYKYSDCSAFVQLVYNRHHGFKLPRTSSAQSKQGKFVSKSNLAPGDLVFFDTNGDGKVNHVGIYIGGGNFIHSSPVNKVGINTLNSGYWKSKYKTARRVL</sequence>
<dbReference type="SUPFAM" id="SSF50044">
    <property type="entry name" value="SH3-domain"/>
    <property type="match status" value="2"/>
</dbReference>
<feature type="domain" description="NlpC/P60" evidence="7">
    <location>
        <begin position="167"/>
        <end position="295"/>
    </location>
</feature>
<feature type="domain" description="SH3b" evidence="6">
    <location>
        <begin position="25"/>
        <end position="89"/>
    </location>
</feature>
<dbReference type="PANTHER" id="PTHR47053:SF1">
    <property type="entry name" value="MUREIN DD-ENDOPEPTIDASE MEPH-RELATED"/>
    <property type="match status" value="1"/>
</dbReference>
<comment type="caution">
    <text evidence="8">The sequence shown here is derived from an EMBL/GenBank/DDBJ whole genome shotgun (WGS) entry which is preliminary data.</text>
</comment>
<dbReference type="Pfam" id="PF00877">
    <property type="entry name" value="NLPC_P60"/>
    <property type="match status" value="1"/>
</dbReference>
<evidence type="ECO:0000313" key="8">
    <source>
        <dbReference type="EMBL" id="CAG5079855.1"/>
    </source>
</evidence>
<keyword evidence="5" id="KW-0732">Signal</keyword>
<evidence type="ECO:0000256" key="3">
    <source>
        <dbReference type="ARBA" id="ARBA00022801"/>
    </source>
</evidence>
<dbReference type="Gene3D" id="2.30.30.40">
    <property type="entry name" value="SH3 Domains"/>
    <property type="match status" value="2"/>
</dbReference>
<evidence type="ECO:0000313" key="9">
    <source>
        <dbReference type="Proteomes" id="UP000681526"/>
    </source>
</evidence>
<dbReference type="SMART" id="SM00287">
    <property type="entry name" value="SH3b"/>
    <property type="match status" value="2"/>
</dbReference>
<evidence type="ECO:0000256" key="5">
    <source>
        <dbReference type="SAM" id="SignalP"/>
    </source>
</evidence>
<dbReference type="PROSITE" id="PS51935">
    <property type="entry name" value="NLPC_P60"/>
    <property type="match status" value="1"/>
</dbReference>
<proteinExistence type="inferred from homology"/>
<evidence type="ECO:0000256" key="4">
    <source>
        <dbReference type="ARBA" id="ARBA00022807"/>
    </source>
</evidence>
<dbReference type="RefSeq" id="WP_213483477.1">
    <property type="nucleotide sequence ID" value="NZ_CAJRAY010000018.1"/>
</dbReference>
<dbReference type="PROSITE" id="PS51781">
    <property type="entry name" value="SH3B"/>
    <property type="match status" value="2"/>
</dbReference>
<evidence type="ECO:0000256" key="2">
    <source>
        <dbReference type="ARBA" id="ARBA00022670"/>
    </source>
</evidence>
<organism evidence="8 9">
    <name type="scientific">Thermobacillus xylanilyticus</name>
    <dbReference type="NCBI Taxonomy" id="76633"/>
    <lineage>
        <taxon>Bacteria</taxon>
        <taxon>Bacillati</taxon>
        <taxon>Bacillota</taxon>
        <taxon>Bacilli</taxon>
        <taxon>Bacillales</taxon>
        <taxon>Paenibacillaceae</taxon>
        <taxon>Thermobacillus</taxon>
    </lineage>
</organism>
<dbReference type="InterPro" id="IPR038765">
    <property type="entry name" value="Papain-like_cys_pep_sf"/>
</dbReference>
<dbReference type="InterPro" id="IPR051202">
    <property type="entry name" value="Peptidase_C40"/>
</dbReference>
<feature type="signal peptide" evidence="5">
    <location>
        <begin position="1"/>
        <end position="24"/>
    </location>
</feature>
<dbReference type="Gene3D" id="3.90.1720.10">
    <property type="entry name" value="endopeptidase domain like (from Nostoc punctiforme)"/>
    <property type="match status" value="1"/>
</dbReference>
<reference evidence="8 9" key="1">
    <citation type="submission" date="2021-04" db="EMBL/GenBank/DDBJ databases">
        <authorList>
            <person name="Rakotoarivonina H."/>
        </authorList>
    </citation>
    <scope>NUCLEOTIDE SEQUENCE [LARGE SCALE GENOMIC DNA]</scope>
    <source>
        <strain evidence="8 9">XE</strain>
    </source>
</reference>
<feature type="domain" description="SH3b" evidence="6">
    <location>
        <begin position="93"/>
        <end position="157"/>
    </location>
</feature>
<dbReference type="SUPFAM" id="SSF54001">
    <property type="entry name" value="Cysteine proteinases"/>
    <property type="match status" value="1"/>
</dbReference>
<dbReference type="InterPro" id="IPR000064">
    <property type="entry name" value="NLP_P60_dom"/>
</dbReference>
<dbReference type="InterPro" id="IPR003646">
    <property type="entry name" value="SH3-like_bac-type"/>
</dbReference>
<keyword evidence="9" id="KW-1185">Reference proteome</keyword>
<keyword evidence="4" id="KW-0788">Thiol protease</keyword>
<dbReference type="PANTHER" id="PTHR47053">
    <property type="entry name" value="MUREIN DD-ENDOPEPTIDASE MEPH-RELATED"/>
    <property type="match status" value="1"/>
</dbReference>
<evidence type="ECO:0000259" key="7">
    <source>
        <dbReference type="PROSITE" id="PS51935"/>
    </source>
</evidence>
<dbReference type="GO" id="GO:0016787">
    <property type="term" value="F:hydrolase activity"/>
    <property type="evidence" value="ECO:0007669"/>
    <property type="project" value="UniProtKB-KW"/>
</dbReference>
<gene>
    <name evidence="8" type="primary">txxe 743-Spr</name>
    <name evidence="8" type="ORF">TXXE_03430</name>
</gene>
<evidence type="ECO:0000259" key="6">
    <source>
        <dbReference type="PROSITE" id="PS51781"/>
    </source>
</evidence>
<accession>A0ABN7RKA8</accession>
<name>A0ABN7RKA8_THEXY</name>
<dbReference type="EMBL" id="CAJRAY010000018">
    <property type="protein sequence ID" value="CAG5079855.1"/>
    <property type="molecule type" value="Genomic_DNA"/>
</dbReference>
<dbReference type="Pfam" id="PF08239">
    <property type="entry name" value="SH3_3"/>
    <property type="match status" value="2"/>
</dbReference>
<protein>
    <submittedName>
        <fullName evidence="8">Cell wall-associated hydrolases (Invasion-associated proteins)</fullName>
    </submittedName>
</protein>
<dbReference type="Proteomes" id="UP000681526">
    <property type="component" value="Unassembled WGS sequence"/>
</dbReference>